<dbReference type="GO" id="GO:0000160">
    <property type="term" value="P:phosphorelay signal transduction system"/>
    <property type="evidence" value="ECO:0007669"/>
    <property type="project" value="UniProtKB-KW"/>
</dbReference>
<evidence type="ECO:0000259" key="8">
    <source>
        <dbReference type="PROSITE" id="PS50112"/>
    </source>
</evidence>
<sequence length="490" mass="55588">MPSEPYTDEGYHSLRDKIIGLGERSFRKSYYPELQRRLADLEQFRALLDESNDAIFLINMESGRFADVSGSACRQLGYSRNEFITMEPANLIDPDTRALILPLFTGQTERMNIVTSMLCKDGTRIPCEIAIRTVDFNGKAFAVAVARDITDRQQIEDQLRQSEEKYREIFDGASDGILILELDTGNTIDVNSTACSLFGLTREEAMHTDFLRLYAGDKYTREDILRHFSEIRLSGPKLSVQKTRTRDGRIFWAEFNLKCVRILDGDYIMAIVRDVTERREAEEKIKASLLEKEVMLKEIHHRVKNNLQVVSSLLNIQSRYVTDPDDAELFKEGQNRVQAMALVHEKLYQSSDLARIDFSSYIDSLMKNLFYSYALGRDNIVLNTDIQPILMSVDVAVPCGLIVNELISNSLKHAFPEGRAGEIQIRISEADSKVVLEIADNGVGLPANYDFHTSESLGLQLVNLLVEQLDGSISLERHKGTKFTIAFSRT</sequence>
<dbReference type="GO" id="GO:0005524">
    <property type="term" value="F:ATP binding"/>
    <property type="evidence" value="ECO:0007669"/>
    <property type="project" value="UniProtKB-KW"/>
</dbReference>
<keyword evidence="3" id="KW-0547">Nucleotide-binding</keyword>
<feature type="domain" description="PAC" evidence="9">
    <location>
        <begin position="236"/>
        <end position="287"/>
    </location>
</feature>
<dbReference type="Pfam" id="PF07568">
    <property type="entry name" value="HisKA_2"/>
    <property type="match status" value="1"/>
</dbReference>
<dbReference type="InterPro" id="IPR011495">
    <property type="entry name" value="Sig_transdc_His_kin_sub2_dim/P"/>
</dbReference>
<dbReference type="Pfam" id="PF00989">
    <property type="entry name" value="PAS"/>
    <property type="match status" value="1"/>
</dbReference>
<dbReference type="SMART" id="SM00387">
    <property type="entry name" value="HATPase_c"/>
    <property type="match status" value="1"/>
</dbReference>
<dbReference type="InterPro" id="IPR013767">
    <property type="entry name" value="PAS_fold"/>
</dbReference>
<dbReference type="Gene3D" id="3.30.565.10">
    <property type="entry name" value="Histidine kinase-like ATPase, C-terminal domain"/>
    <property type="match status" value="1"/>
</dbReference>
<dbReference type="CDD" id="cd00130">
    <property type="entry name" value="PAS"/>
    <property type="match status" value="2"/>
</dbReference>
<proteinExistence type="predicted"/>
<keyword evidence="5" id="KW-0067">ATP-binding</keyword>
<dbReference type="EMBL" id="AM114193">
    <property type="protein sequence ID" value="CAJ35311.1"/>
    <property type="molecule type" value="Genomic_DNA"/>
</dbReference>
<dbReference type="PROSITE" id="PS50109">
    <property type="entry name" value="HIS_KIN"/>
    <property type="match status" value="1"/>
</dbReference>
<dbReference type="STRING" id="351160.LRC339"/>
<dbReference type="eggNOG" id="arCOG02335">
    <property type="taxonomic scope" value="Archaea"/>
</dbReference>
<dbReference type="PANTHER" id="PTHR43065:SF23">
    <property type="entry name" value="SENSOR HISTIDINE KINASE PDTAS"/>
    <property type="match status" value="1"/>
</dbReference>
<dbReference type="InterPro" id="IPR003594">
    <property type="entry name" value="HATPase_dom"/>
</dbReference>
<feature type="domain" description="PAS" evidence="8">
    <location>
        <begin position="40"/>
        <end position="100"/>
    </location>
</feature>
<evidence type="ECO:0000256" key="2">
    <source>
        <dbReference type="ARBA" id="ARBA00022679"/>
    </source>
</evidence>
<dbReference type="AlphaFoldDB" id="Q0W8I2"/>
<dbReference type="SMART" id="SM00091">
    <property type="entry name" value="PAS"/>
    <property type="match status" value="2"/>
</dbReference>
<dbReference type="InterPro" id="IPR035965">
    <property type="entry name" value="PAS-like_dom_sf"/>
</dbReference>
<dbReference type="RefSeq" id="WP_012037179.1">
    <property type="nucleotide sequence ID" value="NC_009464.1"/>
</dbReference>
<evidence type="ECO:0000256" key="3">
    <source>
        <dbReference type="ARBA" id="ARBA00022741"/>
    </source>
</evidence>
<accession>Q0W8I2</accession>
<dbReference type="PATRIC" id="fig|351160.9.peg.2941"/>
<dbReference type="SMART" id="SM00086">
    <property type="entry name" value="PAC"/>
    <property type="match status" value="2"/>
</dbReference>
<dbReference type="InterPro" id="IPR001610">
    <property type="entry name" value="PAC"/>
</dbReference>
<keyword evidence="1" id="KW-0597">Phosphoprotein</keyword>
<dbReference type="GO" id="GO:0016301">
    <property type="term" value="F:kinase activity"/>
    <property type="evidence" value="ECO:0007669"/>
    <property type="project" value="UniProtKB-KW"/>
</dbReference>
<gene>
    <name evidence="10" type="ORF">LRC339</name>
</gene>
<dbReference type="InterPro" id="IPR005467">
    <property type="entry name" value="His_kinase_dom"/>
</dbReference>
<dbReference type="SUPFAM" id="SSF55785">
    <property type="entry name" value="PYP-like sensor domain (PAS domain)"/>
    <property type="match status" value="2"/>
</dbReference>
<keyword evidence="6" id="KW-0902">Two-component regulatory system</keyword>
<keyword evidence="11" id="KW-1185">Reference proteome</keyword>
<dbReference type="OrthoDB" id="8127at2157"/>
<evidence type="ECO:0000313" key="11">
    <source>
        <dbReference type="Proteomes" id="UP000000663"/>
    </source>
</evidence>
<feature type="domain" description="PAC" evidence="9">
    <location>
        <begin position="107"/>
        <end position="161"/>
    </location>
</feature>
<dbReference type="KEGG" id="rci:LRC339"/>
<keyword evidence="4 10" id="KW-0418">Kinase</keyword>
<name>Q0W8I2_METAR</name>
<evidence type="ECO:0000313" key="10">
    <source>
        <dbReference type="EMBL" id="CAJ35311.1"/>
    </source>
</evidence>
<organism evidence="10 11">
    <name type="scientific">Methanocella arvoryzae (strain DSM 22066 / NBRC 105507 / MRE50)</name>
    <dbReference type="NCBI Taxonomy" id="351160"/>
    <lineage>
        <taxon>Archaea</taxon>
        <taxon>Methanobacteriati</taxon>
        <taxon>Methanobacteriota</taxon>
        <taxon>Stenosarchaea group</taxon>
        <taxon>Methanomicrobia</taxon>
        <taxon>Methanocellales</taxon>
        <taxon>Methanocellaceae</taxon>
        <taxon>Methanocella</taxon>
    </lineage>
</organism>
<feature type="domain" description="Histidine kinase" evidence="7">
    <location>
        <begin position="298"/>
        <end position="490"/>
    </location>
</feature>
<dbReference type="PROSITE" id="PS50113">
    <property type="entry name" value="PAC"/>
    <property type="match status" value="2"/>
</dbReference>
<feature type="domain" description="PAS" evidence="8">
    <location>
        <begin position="162"/>
        <end position="206"/>
    </location>
</feature>
<evidence type="ECO:0000256" key="4">
    <source>
        <dbReference type="ARBA" id="ARBA00022777"/>
    </source>
</evidence>
<dbReference type="NCBIfam" id="TIGR00229">
    <property type="entry name" value="sensory_box"/>
    <property type="match status" value="2"/>
</dbReference>
<dbReference type="PANTHER" id="PTHR43065">
    <property type="entry name" value="SENSOR HISTIDINE KINASE"/>
    <property type="match status" value="1"/>
</dbReference>
<protein>
    <submittedName>
        <fullName evidence="10">Signal transduction histidine kinase</fullName>
    </submittedName>
</protein>
<dbReference type="InterPro" id="IPR000014">
    <property type="entry name" value="PAS"/>
</dbReference>
<dbReference type="InterPro" id="IPR036890">
    <property type="entry name" value="HATPase_C_sf"/>
</dbReference>
<evidence type="ECO:0000256" key="5">
    <source>
        <dbReference type="ARBA" id="ARBA00022840"/>
    </source>
</evidence>
<reference evidence="10 11" key="1">
    <citation type="journal article" date="2006" name="Science">
        <title>Genome of rice cluster I archaea -- the key methane producers in the rice rhizosphere.</title>
        <authorList>
            <person name="Erkel C."/>
            <person name="Kube M."/>
            <person name="Reinhardt R."/>
            <person name="Liesack W."/>
        </authorList>
    </citation>
    <scope>NUCLEOTIDE SEQUENCE [LARGE SCALE GENOMIC DNA]</scope>
    <source>
        <strain evidence="11">DSM 22066 / NBRC 105507 / MRE50</strain>
    </source>
</reference>
<dbReference type="GeneID" id="5144831"/>
<dbReference type="GO" id="GO:0006355">
    <property type="term" value="P:regulation of DNA-templated transcription"/>
    <property type="evidence" value="ECO:0007669"/>
    <property type="project" value="InterPro"/>
</dbReference>
<dbReference type="SUPFAM" id="SSF55874">
    <property type="entry name" value="ATPase domain of HSP90 chaperone/DNA topoisomerase II/histidine kinase"/>
    <property type="match status" value="1"/>
</dbReference>
<keyword evidence="2" id="KW-0808">Transferase</keyword>
<dbReference type="Proteomes" id="UP000000663">
    <property type="component" value="Chromosome"/>
</dbReference>
<evidence type="ECO:0000256" key="1">
    <source>
        <dbReference type="ARBA" id="ARBA00022553"/>
    </source>
</evidence>
<evidence type="ECO:0000256" key="6">
    <source>
        <dbReference type="ARBA" id="ARBA00023012"/>
    </source>
</evidence>
<dbReference type="Gene3D" id="3.30.450.20">
    <property type="entry name" value="PAS domain"/>
    <property type="match status" value="2"/>
</dbReference>
<dbReference type="Pfam" id="PF13426">
    <property type="entry name" value="PAS_9"/>
    <property type="match status" value="1"/>
</dbReference>
<evidence type="ECO:0000259" key="9">
    <source>
        <dbReference type="PROSITE" id="PS50113"/>
    </source>
</evidence>
<dbReference type="Pfam" id="PF02518">
    <property type="entry name" value="HATPase_c"/>
    <property type="match status" value="1"/>
</dbReference>
<evidence type="ECO:0000259" key="7">
    <source>
        <dbReference type="PROSITE" id="PS50109"/>
    </source>
</evidence>
<dbReference type="PROSITE" id="PS50112">
    <property type="entry name" value="PAS"/>
    <property type="match status" value="2"/>
</dbReference>
<dbReference type="InterPro" id="IPR000700">
    <property type="entry name" value="PAS-assoc_C"/>
</dbReference>